<dbReference type="Proteomes" id="UP000184170">
    <property type="component" value="Unassembled WGS sequence"/>
</dbReference>
<feature type="binding site" evidence="2">
    <location>
        <begin position="16"/>
        <end position="19"/>
    </location>
    <ligand>
        <name>FAD</name>
        <dbReference type="ChEBI" id="CHEBI:57692"/>
    </ligand>
</feature>
<dbReference type="GO" id="GO:0000166">
    <property type="term" value="F:nucleotide binding"/>
    <property type="evidence" value="ECO:0007669"/>
    <property type="project" value="UniProtKB-KW"/>
</dbReference>
<dbReference type="InterPro" id="IPR006905">
    <property type="entry name" value="Flavin_halogenase"/>
</dbReference>
<reference evidence="4" key="1">
    <citation type="submission" date="2016-11" db="EMBL/GenBank/DDBJ databases">
        <authorList>
            <person name="Varghese N."/>
            <person name="Submissions S."/>
        </authorList>
    </citation>
    <scope>NUCLEOTIDE SEQUENCE [LARGE SCALE GENOMIC DNA]</scope>
    <source>
        <strain evidence="4">CGMCC 1.7063</strain>
    </source>
</reference>
<name>A0A1M5B552_9GAMM</name>
<dbReference type="Gene3D" id="3.50.50.60">
    <property type="entry name" value="FAD/NAD(P)-binding domain"/>
    <property type="match status" value="1"/>
</dbReference>
<feature type="active site" evidence="1">
    <location>
        <position position="85"/>
    </location>
</feature>
<keyword evidence="2" id="KW-0285">Flavoprotein</keyword>
<accession>A0A1M5B552</accession>
<dbReference type="PANTHER" id="PTHR43747:SF4">
    <property type="entry name" value="FLAVIN-DEPENDENT TRYPTOPHAN HALOGENASE"/>
    <property type="match status" value="1"/>
</dbReference>
<dbReference type="InterPro" id="IPR036188">
    <property type="entry name" value="FAD/NAD-bd_sf"/>
</dbReference>
<evidence type="ECO:0000313" key="4">
    <source>
        <dbReference type="Proteomes" id="UP000184170"/>
    </source>
</evidence>
<dbReference type="PANTHER" id="PTHR43747">
    <property type="entry name" value="FAD-BINDING PROTEIN"/>
    <property type="match status" value="1"/>
</dbReference>
<dbReference type="OrthoDB" id="6278312at2"/>
<organism evidence="3 4">
    <name type="scientific">Microbulbifer donghaiensis</name>
    <dbReference type="NCBI Taxonomy" id="494016"/>
    <lineage>
        <taxon>Bacteria</taxon>
        <taxon>Pseudomonadati</taxon>
        <taxon>Pseudomonadota</taxon>
        <taxon>Gammaproteobacteria</taxon>
        <taxon>Cellvibrionales</taxon>
        <taxon>Microbulbiferaceae</taxon>
        <taxon>Microbulbifer</taxon>
    </lineage>
</organism>
<evidence type="ECO:0000256" key="2">
    <source>
        <dbReference type="PIRSR" id="PIRSR011396-2"/>
    </source>
</evidence>
<evidence type="ECO:0000313" key="3">
    <source>
        <dbReference type="EMBL" id="SHF37536.1"/>
    </source>
</evidence>
<dbReference type="InterPro" id="IPR033856">
    <property type="entry name" value="Trp_halogen"/>
</dbReference>
<keyword evidence="2" id="KW-0274">FAD</keyword>
<feature type="binding site" evidence="2">
    <location>
        <position position="355"/>
    </location>
    <ligand>
        <name>L-tryptophan</name>
        <dbReference type="ChEBI" id="CHEBI:57912"/>
    </ligand>
</feature>
<dbReference type="AlphaFoldDB" id="A0A1M5B552"/>
<dbReference type="EMBL" id="FQVA01000001">
    <property type="protein sequence ID" value="SHF37536.1"/>
    <property type="molecule type" value="Genomic_DNA"/>
</dbReference>
<sequence>MNTTDKTIRHVMIVGGGSAGWLTAAVLAAEYIPDTERGIQVTLVESPDVPTVGVGEGTWPSMRGTLKRIGVSETEFLRACDASFKQGSRFIDWIRGDGDEYFHPFTPPVSFQQLNLAPHWQKYRDQVPFADAVCGQAQISREALAPKMISTAEYAFALNYGYHLDAGKFAAFLQRHCTDKLGVRHLQERITDISGDTDGYIESLTTESGEKLTADLFVDCSGSASLLIGKHYGIPLRPQQQVLFNDRALAVQVAYPRPDSPIASCTHSTARAAGWVWDIGLPSRRGVGYTYSSAHTTDAEAEQVLREYIDQDAAVSGALLFEPRQIKFDPGYREKFWHRNCVAIGMAAGFIEPLEASALVMVEKSAQMLAELLPPDRAAMDAVERRFNRRFSGHWQRIIEFLKLHYVISQRSDSDYWLAHRNTESIPQSLKDSLEIWRYQPASLNDARMADELFPAASYQYVLSGMEFIADTTTVQRQGNQAAEAERLFRENARQAQRMSRALPSNRALLQQIGEVALPTI</sequence>
<dbReference type="InterPro" id="IPR050816">
    <property type="entry name" value="Flavin-dep_Halogenase_NPB"/>
</dbReference>
<dbReference type="STRING" id="494016.SAMN04487965_2073"/>
<dbReference type="RefSeq" id="WP_073274320.1">
    <property type="nucleotide sequence ID" value="NZ_FQVA01000001.1"/>
</dbReference>
<feature type="binding site" evidence="2">
    <location>
        <position position="85"/>
    </location>
    <ligand>
        <name>7-chloro-L-tryptophan</name>
        <dbReference type="ChEBI" id="CHEBI:58713"/>
    </ligand>
</feature>
<evidence type="ECO:0000256" key="1">
    <source>
        <dbReference type="PIRSR" id="PIRSR011396-1"/>
    </source>
</evidence>
<keyword evidence="2" id="KW-0547">Nucleotide-binding</keyword>
<dbReference type="SUPFAM" id="SSF51905">
    <property type="entry name" value="FAD/NAD(P)-binding domain"/>
    <property type="match status" value="1"/>
</dbReference>
<dbReference type="PIRSF" id="PIRSF011396">
    <property type="entry name" value="Trp_halogenase"/>
    <property type="match status" value="1"/>
</dbReference>
<dbReference type="GO" id="GO:0004497">
    <property type="term" value="F:monooxygenase activity"/>
    <property type="evidence" value="ECO:0007669"/>
    <property type="project" value="InterPro"/>
</dbReference>
<proteinExistence type="predicted"/>
<keyword evidence="4" id="KW-1185">Reference proteome</keyword>
<gene>
    <name evidence="3" type="ORF">SAMN04487965_2073</name>
</gene>
<dbReference type="Pfam" id="PF04820">
    <property type="entry name" value="Trp_halogenase"/>
    <property type="match status" value="1"/>
</dbReference>
<protein>
    <submittedName>
        <fullName evidence="3">2-polyprenyl-6-methoxyphenol hydroxylase</fullName>
    </submittedName>
</protein>